<gene>
    <name evidence="7" type="ORF">NW762_010659</name>
</gene>
<dbReference type="Gene3D" id="3.30.9.10">
    <property type="entry name" value="D-Amino Acid Oxidase, subunit A, domain 2"/>
    <property type="match status" value="1"/>
</dbReference>
<dbReference type="AlphaFoldDB" id="A0A9W8VD29"/>
<evidence type="ECO:0000256" key="1">
    <source>
        <dbReference type="ARBA" id="ARBA00001974"/>
    </source>
</evidence>
<comment type="caution">
    <text evidence="7">The sequence shown here is derived from an EMBL/GenBank/DDBJ whole genome shotgun (WGS) entry which is preliminary data.</text>
</comment>
<proteinExistence type="inferred from homology"/>
<evidence type="ECO:0000256" key="2">
    <source>
        <dbReference type="ARBA" id="ARBA00006730"/>
    </source>
</evidence>
<organism evidence="7 8">
    <name type="scientific">Fusarium torreyae</name>
    <dbReference type="NCBI Taxonomy" id="1237075"/>
    <lineage>
        <taxon>Eukaryota</taxon>
        <taxon>Fungi</taxon>
        <taxon>Dikarya</taxon>
        <taxon>Ascomycota</taxon>
        <taxon>Pezizomycotina</taxon>
        <taxon>Sordariomycetes</taxon>
        <taxon>Hypocreomycetidae</taxon>
        <taxon>Hypocreales</taxon>
        <taxon>Nectriaceae</taxon>
        <taxon>Fusarium</taxon>
    </lineage>
</organism>
<dbReference type="GO" id="GO:0019478">
    <property type="term" value="P:D-amino acid catabolic process"/>
    <property type="evidence" value="ECO:0007669"/>
    <property type="project" value="TreeGrafter"/>
</dbReference>
<dbReference type="EMBL" id="JAOQAZ010000025">
    <property type="protein sequence ID" value="KAJ4252753.1"/>
    <property type="molecule type" value="Genomic_DNA"/>
</dbReference>
<keyword evidence="5" id="KW-0560">Oxidoreductase</keyword>
<dbReference type="InterPro" id="IPR006076">
    <property type="entry name" value="FAD-dep_OxRdtase"/>
</dbReference>
<reference evidence="7" key="1">
    <citation type="submission" date="2022-09" db="EMBL/GenBank/DDBJ databases">
        <title>Fusarium specimens isolated from Avocado Roots.</title>
        <authorList>
            <person name="Stajich J."/>
            <person name="Roper C."/>
            <person name="Heimlech-Rivalta G."/>
        </authorList>
    </citation>
    <scope>NUCLEOTIDE SEQUENCE</scope>
    <source>
        <strain evidence="7">CF00136</strain>
    </source>
</reference>
<keyword evidence="4" id="KW-0274">FAD</keyword>
<evidence type="ECO:0000256" key="5">
    <source>
        <dbReference type="ARBA" id="ARBA00023002"/>
    </source>
</evidence>
<evidence type="ECO:0000313" key="7">
    <source>
        <dbReference type="EMBL" id="KAJ4252753.1"/>
    </source>
</evidence>
<name>A0A9W8VD29_9HYPO</name>
<accession>A0A9W8VD29</accession>
<evidence type="ECO:0000256" key="4">
    <source>
        <dbReference type="ARBA" id="ARBA00022827"/>
    </source>
</evidence>
<keyword evidence="8" id="KW-1185">Reference proteome</keyword>
<comment type="similarity">
    <text evidence="2">Belongs to the DAMOX/DASOX family.</text>
</comment>
<dbReference type="GO" id="GO:0003884">
    <property type="term" value="F:D-amino-acid oxidase activity"/>
    <property type="evidence" value="ECO:0007669"/>
    <property type="project" value="InterPro"/>
</dbReference>
<dbReference type="Proteomes" id="UP001152049">
    <property type="component" value="Unassembled WGS sequence"/>
</dbReference>
<evidence type="ECO:0000259" key="6">
    <source>
        <dbReference type="Pfam" id="PF01266"/>
    </source>
</evidence>
<dbReference type="Pfam" id="PF01266">
    <property type="entry name" value="DAO"/>
    <property type="match status" value="1"/>
</dbReference>
<dbReference type="SUPFAM" id="SSF51971">
    <property type="entry name" value="Nucleotide-binding domain"/>
    <property type="match status" value="1"/>
</dbReference>
<dbReference type="InterPro" id="IPR023209">
    <property type="entry name" value="DAO"/>
</dbReference>
<sequence length="251" mass="28375">MEEFMEYQPPEEDFWFKDHVPNFRVLDKKELPKGVVFGMTYTSIVATPNMILPWLRKQLEDSGVKFKRANVTALLDLDGMGHDILINATGVGTRLLKDVKDTEVIPIRSQTVLVRTNYDKVLMRHGADYSVPFTYVIPRGDGTAILGGFRDYNETAPILNNDMKAGIFKRVHQNLPHVFSADPAKFDVVRDVIGIHRWREVGIRVEREELNGQKGIHAAIKGGGYICSFGVSKIAADLVNDIHLEVRQSRL</sequence>
<comment type="cofactor">
    <cofactor evidence="1">
        <name>FAD</name>
        <dbReference type="ChEBI" id="CHEBI:57692"/>
    </cofactor>
</comment>
<dbReference type="PANTHER" id="PTHR11530:SF11">
    <property type="entry name" value="D-ASPARTATE OXIDASE"/>
    <property type="match status" value="1"/>
</dbReference>
<protein>
    <recommendedName>
        <fullName evidence="6">FAD dependent oxidoreductase domain-containing protein</fullName>
    </recommendedName>
</protein>
<keyword evidence="3" id="KW-0285">Flavoprotein</keyword>
<evidence type="ECO:0000256" key="3">
    <source>
        <dbReference type="ARBA" id="ARBA00022630"/>
    </source>
</evidence>
<dbReference type="OrthoDB" id="2015447at2759"/>
<evidence type="ECO:0000313" key="8">
    <source>
        <dbReference type="Proteomes" id="UP001152049"/>
    </source>
</evidence>
<feature type="domain" description="FAD dependent oxidoreductase" evidence="6">
    <location>
        <begin position="22"/>
        <end position="238"/>
    </location>
</feature>
<dbReference type="SUPFAM" id="SSF54373">
    <property type="entry name" value="FAD-linked reductases, C-terminal domain"/>
    <property type="match status" value="1"/>
</dbReference>
<dbReference type="GO" id="GO:0005737">
    <property type="term" value="C:cytoplasm"/>
    <property type="evidence" value="ECO:0007669"/>
    <property type="project" value="TreeGrafter"/>
</dbReference>
<dbReference type="GO" id="GO:0071949">
    <property type="term" value="F:FAD binding"/>
    <property type="evidence" value="ECO:0007669"/>
    <property type="project" value="InterPro"/>
</dbReference>
<dbReference type="PANTHER" id="PTHR11530">
    <property type="entry name" value="D-AMINO ACID OXIDASE"/>
    <property type="match status" value="1"/>
</dbReference>